<reference evidence="9" key="1">
    <citation type="submission" date="2017-02" db="EMBL/GenBank/DDBJ databases">
        <authorList>
            <person name="Varghese N."/>
            <person name="Submissions S."/>
        </authorList>
    </citation>
    <scope>NUCLEOTIDE SEQUENCE [LARGE SCALE GENOMIC DNA]</scope>
    <source>
        <strain evidence="9">ATCC 35199</strain>
    </source>
</reference>
<evidence type="ECO:0000256" key="7">
    <source>
        <dbReference type="SAM" id="Phobius"/>
    </source>
</evidence>
<keyword evidence="6 7" id="KW-0472">Membrane</keyword>
<evidence type="ECO:0000256" key="3">
    <source>
        <dbReference type="ARBA" id="ARBA00022475"/>
    </source>
</evidence>
<keyword evidence="3" id="KW-1003">Cell membrane</keyword>
<dbReference type="EMBL" id="FUYN01000003">
    <property type="protein sequence ID" value="SKB46758.1"/>
    <property type="molecule type" value="Genomic_DNA"/>
</dbReference>
<dbReference type="Pfam" id="PF03773">
    <property type="entry name" value="ArsP_1"/>
    <property type="match status" value="1"/>
</dbReference>
<dbReference type="AlphaFoldDB" id="A0A1T5BHN5"/>
<sequence length="160" mass="17255">MNIILYSLAIILLAASYLKDKSKTKKALKKAWKSFENILPELLVIMLLIGVLLAVVDHELISSLLGESSGWFGVILASIIGAITLIPGFVAFPTAALLLKGGAGYMQIAAFVSTLMMVGIVTLPVEVKYFGKKISYTRNVLAFMFSFIVAIVVGMVVTNL</sequence>
<protein>
    <submittedName>
        <fullName evidence="8">Predicted permease</fullName>
    </submittedName>
</protein>
<evidence type="ECO:0000256" key="6">
    <source>
        <dbReference type="ARBA" id="ARBA00023136"/>
    </source>
</evidence>
<evidence type="ECO:0000256" key="1">
    <source>
        <dbReference type="ARBA" id="ARBA00004651"/>
    </source>
</evidence>
<keyword evidence="4 7" id="KW-0812">Transmembrane</keyword>
<keyword evidence="9" id="KW-1185">Reference proteome</keyword>
<feature type="transmembrane region" description="Helical" evidence="7">
    <location>
        <begin position="42"/>
        <end position="61"/>
    </location>
</feature>
<evidence type="ECO:0000256" key="2">
    <source>
        <dbReference type="ARBA" id="ARBA00006386"/>
    </source>
</evidence>
<accession>A0A1T5BHN5</accession>
<dbReference type="Proteomes" id="UP000243406">
    <property type="component" value="Unassembled WGS sequence"/>
</dbReference>
<evidence type="ECO:0000256" key="5">
    <source>
        <dbReference type="ARBA" id="ARBA00022989"/>
    </source>
</evidence>
<organism evidence="8 9">
    <name type="scientific">Acetoanaerobium noterae</name>
    <dbReference type="NCBI Taxonomy" id="745369"/>
    <lineage>
        <taxon>Bacteria</taxon>
        <taxon>Bacillati</taxon>
        <taxon>Bacillota</taxon>
        <taxon>Clostridia</taxon>
        <taxon>Peptostreptococcales</taxon>
        <taxon>Filifactoraceae</taxon>
        <taxon>Acetoanaerobium</taxon>
    </lineage>
</organism>
<name>A0A1T5BHN5_9FIRM</name>
<evidence type="ECO:0000256" key="4">
    <source>
        <dbReference type="ARBA" id="ARBA00022692"/>
    </source>
</evidence>
<proteinExistence type="inferred from homology"/>
<feature type="transmembrane region" description="Helical" evidence="7">
    <location>
        <begin position="73"/>
        <end position="99"/>
    </location>
</feature>
<feature type="transmembrane region" description="Helical" evidence="7">
    <location>
        <begin position="105"/>
        <end position="127"/>
    </location>
</feature>
<dbReference type="InterPro" id="IPR005524">
    <property type="entry name" value="DUF318"/>
</dbReference>
<evidence type="ECO:0000313" key="8">
    <source>
        <dbReference type="EMBL" id="SKB46758.1"/>
    </source>
</evidence>
<dbReference type="GO" id="GO:0005886">
    <property type="term" value="C:plasma membrane"/>
    <property type="evidence" value="ECO:0007669"/>
    <property type="project" value="UniProtKB-SubCell"/>
</dbReference>
<keyword evidence="5 7" id="KW-1133">Transmembrane helix</keyword>
<gene>
    <name evidence="8" type="ORF">SAMN02745120_1630</name>
</gene>
<dbReference type="OrthoDB" id="5465282at2"/>
<evidence type="ECO:0000313" key="9">
    <source>
        <dbReference type="Proteomes" id="UP000243406"/>
    </source>
</evidence>
<feature type="transmembrane region" description="Helical" evidence="7">
    <location>
        <begin position="139"/>
        <end position="157"/>
    </location>
</feature>
<dbReference type="RefSeq" id="WP_013360985.1">
    <property type="nucleotide sequence ID" value="NZ_CP154629.1"/>
</dbReference>
<comment type="similarity">
    <text evidence="2">Belongs to the UPF0718 family.</text>
</comment>
<comment type="subcellular location">
    <subcellularLocation>
        <location evidence="1">Cell membrane</location>
        <topology evidence="1">Multi-pass membrane protein</topology>
    </subcellularLocation>
</comment>